<dbReference type="GO" id="GO:0015385">
    <property type="term" value="F:sodium:proton antiporter activity"/>
    <property type="evidence" value="ECO:0007669"/>
    <property type="project" value="InterPro"/>
</dbReference>
<organism evidence="7 10">
    <name type="scientific">Verticillium longisporum</name>
    <name type="common">Verticillium dahliae var. longisporum</name>
    <dbReference type="NCBI Taxonomy" id="100787"/>
    <lineage>
        <taxon>Eukaryota</taxon>
        <taxon>Fungi</taxon>
        <taxon>Dikarya</taxon>
        <taxon>Ascomycota</taxon>
        <taxon>Pezizomycotina</taxon>
        <taxon>Sordariomycetes</taxon>
        <taxon>Hypocreomycetidae</taxon>
        <taxon>Glomerellales</taxon>
        <taxon>Plectosphaerellaceae</taxon>
        <taxon>Verticillium</taxon>
    </lineage>
</organism>
<reference evidence="9 10" key="1">
    <citation type="submission" date="2015-05" db="EMBL/GenBank/DDBJ databases">
        <authorList>
            <person name="Fogelqvist Johan"/>
        </authorList>
    </citation>
    <scope>NUCLEOTIDE SEQUENCE [LARGE SCALE GENOMIC DNA]</scope>
    <source>
        <strain evidence="8">VL1</strain>
        <strain evidence="7">VL2</strain>
    </source>
</reference>
<accession>A0A0G4KSF8</accession>
<feature type="transmembrane region" description="Helical" evidence="5">
    <location>
        <begin position="365"/>
        <end position="388"/>
    </location>
</feature>
<protein>
    <recommendedName>
        <fullName evidence="6">Cation/H+ exchanger transmembrane domain-containing protein</fullName>
    </recommendedName>
</protein>
<dbReference type="InterPro" id="IPR006153">
    <property type="entry name" value="Cation/H_exchanger_TM"/>
</dbReference>
<name>A0A0G4KSF8_VERLO</name>
<evidence type="ECO:0000256" key="4">
    <source>
        <dbReference type="ARBA" id="ARBA00023136"/>
    </source>
</evidence>
<feature type="transmembrane region" description="Helical" evidence="5">
    <location>
        <begin position="27"/>
        <end position="47"/>
    </location>
</feature>
<evidence type="ECO:0000313" key="9">
    <source>
        <dbReference type="Proteomes" id="UP000044602"/>
    </source>
</evidence>
<evidence type="ECO:0000256" key="2">
    <source>
        <dbReference type="ARBA" id="ARBA00022692"/>
    </source>
</evidence>
<feature type="domain" description="Cation/H+ exchanger transmembrane" evidence="6">
    <location>
        <begin position="47"/>
        <end position="464"/>
    </location>
</feature>
<evidence type="ECO:0000313" key="7">
    <source>
        <dbReference type="EMBL" id="CRK12734.1"/>
    </source>
</evidence>
<evidence type="ECO:0000259" key="6">
    <source>
        <dbReference type="Pfam" id="PF00999"/>
    </source>
</evidence>
<comment type="subcellular location">
    <subcellularLocation>
        <location evidence="1">Membrane</location>
        <topology evidence="1">Multi-pass membrane protein</topology>
    </subcellularLocation>
</comment>
<keyword evidence="9" id="KW-1185">Reference proteome</keyword>
<gene>
    <name evidence="8" type="ORF">BN1708_015601</name>
    <name evidence="7" type="ORF">BN1723_009779</name>
</gene>
<evidence type="ECO:0000256" key="5">
    <source>
        <dbReference type="SAM" id="Phobius"/>
    </source>
</evidence>
<dbReference type="STRING" id="100787.A0A0G4KSF8"/>
<feature type="transmembrane region" description="Helical" evidence="5">
    <location>
        <begin position="443"/>
        <end position="470"/>
    </location>
</feature>
<dbReference type="GO" id="GO:0036376">
    <property type="term" value="P:sodium ion export across plasma membrane"/>
    <property type="evidence" value="ECO:0007669"/>
    <property type="project" value="InterPro"/>
</dbReference>
<evidence type="ECO:0000313" key="8">
    <source>
        <dbReference type="EMBL" id="CRK29406.1"/>
    </source>
</evidence>
<feature type="transmembrane region" description="Helical" evidence="5">
    <location>
        <begin position="284"/>
        <end position="304"/>
    </location>
</feature>
<sequence length="490" mass="53610">MICFTNFGFTTSQPVGGKCAMALDSTFSFTGTTFDLAVTGLGGWLLVFGPFSSFFKDRLYLSVACLSFLAGLVFARSTGLVEPVHFTENGNIDEVAATTLDLSRIVLGVQLLFAGVSLPRRFLRIEWKPLSLLLGPGMVAMWACSTAVIWLLVPGLSLVHAMTIAACITPTDPILSATVLEGRFADQNVSRSLRDLIIAESGANDGLGYLFLFFALDIVKYFPDTISGASLGESQLGEALGSFFGNTCLYVVGTSILYGWVVGYAAKLMLQWANSKGHIDRESFVTYSAALALFILGTCGMAGVDDVLACFVAGNALTWDDWFRLETVEDSFQHAMDTLLNTVIFMWIGARCPWESFWASDILPFWRLVALGVGILIFRRLPVVLASYRHIHQIEDLRQALFVGYFGPIGVSAIFYLCVGLEFLRGLETGTGAHGELRRLKELMVTIVWFLVAFSVMVHGLSVPGAIFGMRLKRFLFSLRASSPRGRITL</sequence>
<dbReference type="Pfam" id="PF00999">
    <property type="entry name" value="Na_H_Exchanger"/>
    <property type="match status" value="1"/>
</dbReference>
<keyword evidence="2 5" id="KW-0812">Transmembrane</keyword>
<dbReference type="AlphaFoldDB" id="A0A0G4KSF8"/>
<evidence type="ECO:0000313" key="10">
    <source>
        <dbReference type="Proteomes" id="UP000045706"/>
    </source>
</evidence>
<feature type="transmembrane region" description="Helical" evidence="5">
    <location>
        <begin position="130"/>
        <end position="153"/>
    </location>
</feature>
<feature type="transmembrane region" description="Helical" evidence="5">
    <location>
        <begin position="59"/>
        <end position="75"/>
    </location>
</feature>
<dbReference type="EMBL" id="CVQI01003336">
    <property type="protein sequence ID" value="CRK12734.1"/>
    <property type="molecule type" value="Genomic_DNA"/>
</dbReference>
<keyword evidence="4 5" id="KW-0472">Membrane</keyword>
<feature type="transmembrane region" description="Helical" evidence="5">
    <location>
        <begin position="95"/>
        <end position="118"/>
    </location>
</feature>
<dbReference type="GO" id="GO:0005886">
    <property type="term" value="C:plasma membrane"/>
    <property type="evidence" value="ECO:0007669"/>
    <property type="project" value="InterPro"/>
</dbReference>
<dbReference type="PANTHER" id="PTHR31382">
    <property type="entry name" value="NA(+)/H(+) ANTIPORTER"/>
    <property type="match status" value="1"/>
</dbReference>
<dbReference type="Proteomes" id="UP000045706">
    <property type="component" value="Unassembled WGS sequence"/>
</dbReference>
<dbReference type="GO" id="GO:0120029">
    <property type="term" value="P:proton export across plasma membrane"/>
    <property type="evidence" value="ECO:0007669"/>
    <property type="project" value="InterPro"/>
</dbReference>
<dbReference type="EMBL" id="CVQH01021151">
    <property type="protein sequence ID" value="CRK29406.1"/>
    <property type="molecule type" value="Genomic_DNA"/>
</dbReference>
<keyword evidence="3 5" id="KW-1133">Transmembrane helix</keyword>
<dbReference type="GO" id="GO:0042391">
    <property type="term" value="P:regulation of membrane potential"/>
    <property type="evidence" value="ECO:0007669"/>
    <property type="project" value="InterPro"/>
</dbReference>
<dbReference type="PANTHER" id="PTHR31382:SF1">
    <property type="entry name" value="SODIUM ION_PROTON EXCHANGER (EUROFUNG)"/>
    <property type="match status" value="1"/>
</dbReference>
<feature type="transmembrane region" description="Helical" evidence="5">
    <location>
        <begin position="243"/>
        <end position="263"/>
    </location>
</feature>
<evidence type="ECO:0000256" key="1">
    <source>
        <dbReference type="ARBA" id="ARBA00004141"/>
    </source>
</evidence>
<proteinExistence type="predicted"/>
<dbReference type="Proteomes" id="UP000044602">
    <property type="component" value="Unassembled WGS sequence"/>
</dbReference>
<dbReference type="InterPro" id="IPR004712">
    <property type="entry name" value="Na+/H+_antiporter_fungi"/>
</dbReference>
<feature type="transmembrane region" description="Helical" evidence="5">
    <location>
        <begin position="400"/>
        <end position="423"/>
    </location>
</feature>
<evidence type="ECO:0000256" key="3">
    <source>
        <dbReference type="ARBA" id="ARBA00022989"/>
    </source>
</evidence>